<dbReference type="EMBL" id="JXRP01000013">
    <property type="protein sequence ID" value="KIL48258.1"/>
    <property type="molecule type" value="Genomic_DNA"/>
</dbReference>
<name>A0A0C2VW96_9BACL</name>
<keyword evidence="2" id="KW-1185">Reference proteome</keyword>
<accession>A0A0C2VW96</accession>
<dbReference type="Proteomes" id="UP000031938">
    <property type="component" value="Unassembled WGS sequence"/>
</dbReference>
<protein>
    <submittedName>
        <fullName evidence="1">Uncharacterized protein</fullName>
    </submittedName>
</protein>
<sequence length="94" mass="9595">MFVTENTISYTRSASSSACTTPVVVTVTTAEPNSTSSPTILSAGSSVASSAAVSSVSSVSLSVSACDSSARYLQNKLLKPSLQIEQTPLIFSSL</sequence>
<gene>
    <name evidence="1" type="ORF">KP78_17050</name>
</gene>
<dbReference type="AlphaFoldDB" id="A0A0C2VW96"/>
<organism evidence="1 2">
    <name type="scientific">Jeotgalibacillus soli</name>
    <dbReference type="NCBI Taxonomy" id="889306"/>
    <lineage>
        <taxon>Bacteria</taxon>
        <taxon>Bacillati</taxon>
        <taxon>Bacillota</taxon>
        <taxon>Bacilli</taxon>
        <taxon>Bacillales</taxon>
        <taxon>Caryophanaceae</taxon>
        <taxon>Jeotgalibacillus</taxon>
    </lineage>
</organism>
<evidence type="ECO:0000313" key="1">
    <source>
        <dbReference type="EMBL" id="KIL48258.1"/>
    </source>
</evidence>
<evidence type="ECO:0000313" key="2">
    <source>
        <dbReference type="Proteomes" id="UP000031938"/>
    </source>
</evidence>
<dbReference type="STRING" id="889306.KP78_17050"/>
<proteinExistence type="predicted"/>
<reference evidence="1 2" key="1">
    <citation type="submission" date="2015-01" db="EMBL/GenBank/DDBJ databases">
        <title>Genome sequencing of Jeotgalibacillus soli.</title>
        <authorList>
            <person name="Goh K.M."/>
            <person name="Chan K.-G."/>
            <person name="Yaakop A.S."/>
            <person name="Ee R."/>
            <person name="Gan H.M."/>
            <person name="Chan C.S."/>
        </authorList>
    </citation>
    <scope>NUCLEOTIDE SEQUENCE [LARGE SCALE GENOMIC DNA]</scope>
    <source>
        <strain evidence="1 2">P9</strain>
    </source>
</reference>
<comment type="caution">
    <text evidence="1">The sequence shown here is derived from an EMBL/GenBank/DDBJ whole genome shotgun (WGS) entry which is preliminary data.</text>
</comment>